<evidence type="ECO:0000256" key="5">
    <source>
        <dbReference type="ARBA" id="ARBA00012865"/>
    </source>
</evidence>
<evidence type="ECO:0000313" key="13">
    <source>
        <dbReference type="EMBL" id="PPE66689.1"/>
    </source>
</evidence>
<dbReference type="InterPro" id="IPR036866">
    <property type="entry name" value="RibonucZ/Hydroxyglut_hydro"/>
</dbReference>
<dbReference type="RefSeq" id="WP_104302288.1">
    <property type="nucleotide sequence ID" value="NZ_PSNX01000006.1"/>
</dbReference>
<dbReference type="AlphaFoldDB" id="A0A2S5SVE9"/>
<accession>A0A2S5SVE9</accession>
<proteinExistence type="inferred from homology"/>
<evidence type="ECO:0000259" key="12">
    <source>
        <dbReference type="SMART" id="SM00849"/>
    </source>
</evidence>
<comment type="similarity">
    <text evidence="4">Belongs to the metallo-beta-lactamase superfamily. Class-B beta-lactamase family.</text>
</comment>
<evidence type="ECO:0000256" key="6">
    <source>
        <dbReference type="ARBA" id="ARBA00022723"/>
    </source>
</evidence>
<dbReference type="SMART" id="SM00849">
    <property type="entry name" value="Lactamase_B"/>
    <property type="match status" value="1"/>
</dbReference>
<evidence type="ECO:0000256" key="1">
    <source>
        <dbReference type="ARBA" id="ARBA00001526"/>
    </source>
</evidence>
<organism evidence="13 14">
    <name type="scientific">Caldimonas caldifontis</name>
    <dbReference type="NCBI Taxonomy" id="1452508"/>
    <lineage>
        <taxon>Bacteria</taxon>
        <taxon>Pseudomonadati</taxon>
        <taxon>Pseudomonadota</taxon>
        <taxon>Betaproteobacteria</taxon>
        <taxon>Burkholderiales</taxon>
        <taxon>Sphaerotilaceae</taxon>
        <taxon>Caldimonas</taxon>
    </lineage>
</organism>
<dbReference type="GO" id="GO:0042597">
    <property type="term" value="C:periplasmic space"/>
    <property type="evidence" value="ECO:0007669"/>
    <property type="project" value="UniProtKB-SubCell"/>
</dbReference>
<feature type="domain" description="Metallo-beta-lactamase" evidence="12">
    <location>
        <begin position="17"/>
        <end position="203"/>
    </location>
</feature>
<dbReference type="SUPFAM" id="SSF56281">
    <property type="entry name" value="Metallo-hydrolase/oxidoreductase"/>
    <property type="match status" value="1"/>
</dbReference>
<sequence>MSGWPKDIHVLERGWLSSNSILLFDDFQRTATLVDTGYVSHAEQTVALVDQALGGRRLIRIINTHLHSDHCGGNAALAGRFGAPIHVPVAELEAAKAWDEDRLSFKSTGQRCARFHPAGSLSPGERVSVGGRRWDVLAAPGHDPHALLLFDARDGVLIAADALWENGFGVVFPELAGEPGFEEVRATLSLIRSLNARWVIPGHGSVFSDVGGALDRAEARLDSFEQDPVRHAWYAAKVLVKFHLLEVRHLPLATLFQWLDQTPYFSLVHQRYFSHQPWPTWRADVLETLLKSGALTRDADLIVDA</sequence>
<dbReference type="GO" id="GO:0008270">
    <property type="term" value="F:zinc ion binding"/>
    <property type="evidence" value="ECO:0007669"/>
    <property type="project" value="InterPro"/>
</dbReference>
<comment type="caution">
    <text evidence="13">The sequence shown here is derived from an EMBL/GenBank/DDBJ whole genome shotgun (WGS) entry which is preliminary data.</text>
</comment>
<comment type="cofactor">
    <cofactor evidence="2">
        <name>Zn(2+)</name>
        <dbReference type="ChEBI" id="CHEBI:29105"/>
    </cofactor>
</comment>
<comment type="subcellular location">
    <subcellularLocation>
        <location evidence="3">Periplasm</location>
    </subcellularLocation>
</comment>
<keyword evidence="10" id="KW-0862">Zinc</keyword>
<evidence type="ECO:0000256" key="9">
    <source>
        <dbReference type="ARBA" id="ARBA00022801"/>
    </source>
</evidence>
<dbReference type="PANTHER" id="PTHR42951">
    <property type="entry name" value="METALLO-BETA-LACTAMASE DOMAIN-CONTAINING"/>
    <property type="match status" value="1"/>
</dbReference>
<dbReference type="GO" id="GO:0017001">
    <property type="term" value="P:antibiotic catabolic process"/>
    <property type="evidence" value="ECO:0007669"/>
    <property type="project" value="InterPro"/>
</dbReference>
<dbReference type="Proteomes" id="UP000238605">
    <property type="component" value="Unassembled WGS sequence"/>
</dbReference>
<protein>
    <recommendedName>
        <fullName evidence="5">beta-lactamase</fullName>
        <ecNumber evidence="5">3.5.2.6</ecNumber>
    </recommendedName>
</protein>
<dbReference type="EMBL" id="PSNX01000006">
    <property type="protein sequence ID" value="PPE66689.1"/>
    <property type="molecule type" value="Genomic_DNA"/>
</dbReference>
<evidence type="ECO:0000256" key="3">
    <source>
        <dbReference type="ARBA" id="ARBA00004418"/>
    </source>
</evidence>
<keyword evidence="6" id="KW-0479">Metal-binding</keyword>
<keyword evidence="9 13" id="KW-0378">Hydrolase</keyword>
<dbReference type="OrthoDB" id="2971563at2"/>
<dbReference type="EC" id="3.5.2.6" evidence="5"/>
<dbReference type="InterPro" id="IPR050855">
    <property type="entry name" value="NDM-1-like"/>
</dbReference>
<evidence type="ECO:0000256" key="11">
    <source>
        <dbReference type="ARBA" id="ARBA00023251"/>
    </source>
</evidence>
<evidence type="ECO:0000256" key="2">
    <source>
        <dbReference type="ARBA" id="ARBA00001947"/>
    </source>
</evidence>
<dbReference type="CDD" id="cd06262">
    <property type="entry name" value="metallo-hydrolase-like_MBL-fold"/>
    <property type="match status" value="1"/>
</dbReference>
<evidence type="ECO:0000256" key="7">
    <source>
        <dbReference type="ARBA" id="ARBA00022729"/>
    </source>
</evidence>
<dbReference type="Pfam" id="PF00753">
    <property type="entry name" value="Lactamase_B"/>
    <property type="match status" value="1"/>
</dbReference>
<name>A0A2S5SVE9_9BURK</name>
<evidence type="ECO:0000256" key="10">
    <source>
        <dbReference type="ARBA" id="ARBA00022833"/>
    </source>
</evidence>
<keyword evidence="11" id="KW-0046">Antibiotic resistance</keyword>
<dbReference type="InterPro" id="IPR001018">
    <property type="entry name" value="Beta-lactamase_class-B_CS"/>
</dbReference>
<dbReference type="Gene3D" id="3.60.15.10">
    <property type="entry name" value="Ribonuclease Z/Hydroxyacylglutathione hydrolase-like"/>
    <property type="match status" value="1"/>
</dbReference>
<keyword evidence="7" id="KW-0732">Signal</keyword>
<gene>
    <name evidence="13" type="ORF">C1704_08495</name>
</gene>
<dbReference type="GO" id="GO:0008800">
    <property type="term" value="F:beta-lactamase activity"/>
    <property type="evidence" value="ECO:0007669"/>
    <property type="project" value="UniProtKB-EC"/>
</dbReference>
<dbReference type="InterPro" id="IPR001279">
    <property type="entry name" value="Metallo-B-lactamas"/>
</dbReference>
<evidence type="ECO:0000313" key="14">
    <source>
        <dbReference type="Proteomes" id="UP000238605"/>
    </source>
</evidence>
<reference evidence="13 14" key="1">
    <citation type="submission" date="2018-02" db="EMBL/GenBank/DDBJ databases">
        <title>Reclassifiation of [Polyangium] brachysporum DSM 7029 as Guopingzhaonella breviflexa gen. nov., sp. nov., a member of the family Comamonadaceae.</title>
        <authorList>
            <person name="Tang B."/>
        </authorList>
    </citation>
    <scope>NUCLEOTIDE SEQUENCE [LARGE SCALE GENOMIC DNA]</scope>
    <source>
        <strain evidence="13 14">BCRC 80649</strain>
    </source>
</reference>
<dbReference type="GO" id="GO:0046677">
    <property type="term" value="P:response to antibiotic"/>
    <property type="evidence" value="ECO:0007669"/>
    <property type="project" value="UniProtKB-KW"/>
</dbReference>
<evidence type="ECO:0000256" key="4">
    <source>
        <dbReference type="ARBA" id="ARBA00005250"/>
    </source>
</evidence>
<dbReference type="PANTHER" id="PTHR42951:SF14">
    <property type="entry name" value="METALLO-BETA-LACTAMASE SUPERFAMILY PROTEIN"/>
    <property type="match status" value="1"/>
</dbReference>
<keyword evidence="14" id="KW-1185">Reference proteome</keyword>
<evidence type="ECO:0000256" key="8">
    <source>
        <dbReference type="ARBA" id="ARBA00022764"/>
    </source>
</evidence>
<dbReference type="PROSITE" id="PS00743">
    <property type="entry name" value="BETA_LACTAMASE_B_1"/>
    <property type="match status" value="1"/>
</dbReference>
<comment type="catalytic activity">
    <reaction evidence="1">
        <text>a beta-lactam + H2O = a substituted beta-amino acid</text>
        <dbReference type="Rhea" id="RHEA:20401"/>
        <dbReference type="ChEBI" id="CHEBI:15377"/>
        <dbReference type="ChEBI" id="CHEBI:35627"/>
        <dbReference type="ChEBI" id="CHEBI:140347"/>
        <dbReference type="EC" id="3.5.2.6"/>
    </reaction>
</comment>
<keyword evidence="8" id="KW-0574">Periplasm</keyword>